<organism evidence="2 3">
    <name type="scientific">Leptothrix discophora</name>
    <dbReference type="NCBI Taxonomy" id="89"/>
    <lineage>
        <taxon>Bacteria</taxon>
        <taxon>Pseudomonadati</taxon>
        <taxon>Pseudomonadota</taxon>
        <taxon>Betaproteobacteria</taxon>
        <taxon>Burkholderiales</taxon>
        <taxon>Sphaerotilaceae</taxon>
        <taxon>Leptothrix</taxon>
    </lineage>
</organism>
<keyword evidence="3" id="KW-1185">Reference proteome</keyword>
<comment type="caution">
    <text evidence="2">The sequence shown here is derived from an EMBL/GenBank/DDBJ whole genome shotgun (WGS) entry which is preliminary data.</text>
</comment>
<name>A0ABT9G8K5_LEPDI</name>
<reference evidence="2 3" key="1">
    <citation type="submission" date="2023-08" db="EMBL/GenBank/DDBJ databases">
        <authorList>
            <person name="Roldan D.M."/>
            <person name="Menes R.J."/>
        </authorList>
    </citation>
    <scope>NUCLEOTIDE SEQUENCE [LARGE SCALE GENOMIC DNA]</scope>
    <source>
        <strain evidence="2 3">CCM 2812</strain>
    </source>
</reference>
<evidence type="ECO:0000256" key="1">
    <source>
        <dbReference type="SAM" id="MobiDB-lite"/>
    </source>
</evidence>
<evidence type="ECO:0000313" key="3">
    <source>
        <dbReference type="Proteomes" id="UP001235760"/>
    </source>
</evidence>
<dbReference type="Proteomes" id="UP001235760">
    <property type="component" value="Unassembled WGS sequence"/>
</dbReference>
<feature type="compositionally biased region" description="Basic and acidic residues" evidence="1">
    <location>
        <begin position="7"/>
        <end position="19"/>
    </location>
</feature>
<dbReference type="RefSeq" id="WP_305751332.1">
    <property type="nucleotide sequence ID" value="NZ_JAUZEE010000015.1"/>
</dbReference>
<proteinExistence type="predicted"/>
<sequence>MSKSQRGNKEAKKPRKEAPARSATPAATAPVVMHAPAERVKGRR</sequence>
<feature type="compositionally biased region" description="Low complexity" evidence="1">
    <location>
        <begin position="20"/>
        <end position="35"/>
    </location>
</feature>
<protein>
    <submittedName>
        <fullName evidence="2">Uncharacterized protein</fullName>
    </submittedName>
</protein>
<dbReference type="EMBL" id="JAUZEE010000015">
    <property type="protein sequence ID" value="MDP4302791.1"/>
    <property type="molecule type" value="Genomic_DNA"/>
</dbReference>
<accession>A0ABT9G8K5</accession>
<evidence type="ECO:0000313" key="2">
    <source>
        <dbReference type="EMBL" id="MDP4302791.1"/>
    </source>
</evidence>
<gene>
    <name evidence="2" type="ORF">Q8X39_19305</name>
</gene>
<feature type="region of interest" description="Disordered" evidence="1">
    <location>
        <begin position="1"/>
        <end position="44"/>
    </location>
</feature>